<feature type="binding site" evidence="8">
    <location>
        <position position="5"/>
    </location>
    <ligand>
        <name>Mg(2+)</name>
        <dbReference type="ChEBI" id="CHEBI:18420"/>
    </ligand>
</feature>
<evidence type="ECO:0000259" key="9">
    <source>
        <dbReference type="Pfam" id="PF01850"/>
    </source>
</evidence>
<dbReference type="InterPro" id="IPR050556">
    <property type="entry name" value="Type_II_TA_system_RNase"/>
</dbReference>
<comment type="cofactor">
    <cofactor evidence="1 8">
        <name>Mg(2+)</name>
        <dbReference type="ChEBI" id="CHEBI:18420"/>
    </cofactor>
</comment>
<dbReference type="InterPro" id="IPR029060">
    <property type="entry name" value="PIN-like_dom_sf"/>
</dbReference>
<name>A0A6L9SC38_9ACTN</name>
<proteinExistence type="inferred from homology"/>
<organism evidence="10 11">
    <name type="scientific">Phytoactinopolyspora halotolerans</name>
    <dbReference type="NCBI Taxonomy" id="1981512"/>
    <lineage>
        <taxon>Bacteria</taxon>
        <taxon>Bacillati</taxon>
        <taxon>Actinomycetota</taxon>
        <taxon>Actinomycetes</taxon>
        <taxon>Jiangellales</taxon>
        <taxon>Jiangellaceae</taxon>
        <taxon>Phytoactinopolyspora</taxon>
    </lineage>
</organism>
<comment type="function">
    <text evidence="8">Toxic component of a toxin-antitoxin (TA) system. An RNase.</text>
</comment>
<dbReference type="AlphaFoldDB" id="A0A6L9SC38"/>
<dbReference type="InterPro" id="IPR022907">
    <property type="entry name" value="VapC_family"/>
</dbReference>
<dbReference type="Gene3D" id="3.40.50.1010">
    <property type="entry name" value="5'-nuclease"/>
    <property type="match status" value="1"/>
</dbReference>
<evidence type="ECO:0000256" key="7">
    <source>
        <dbReference type="ARBA" id="ARBA00038093"/>
    </source>
</evidence>
<keyword evidence="8" id="KW-0800">Toxin</keyword>
<dbReference type="PANTHER" id="PTHR33653:SF1">
    <property type="entry name" value="RIBONUCLEASE VAPC2"/>
    <property type="match status" value="1"/>
</dbReference>
<keyword evidence="11" id="KW-1185">Reference proteome</keyword>
<comment type="caution">
    <text evidence="10">The sequence shown here is derived from an EMBL/GenBank/DDBJ whole genome shotgun (WGS) entry which is preliminary data.</text>
</comment>
<dbReference type="InterPro" id="IPR002716">
    <property type="entry name" value="PIN_dom"/>
</dbReference>
<keyword evidence="6 8" id="KW-0460">Magnesium</keyword>
<keyword evidence="3 8" id="KW-0540">Nuclease</keyword>
<feature type="binding site" evidence="8">
    <location>
        <position position="104"/>
    </location>
    <ligand>
        <name>Mg(2+)</name>
        <dbReference type="ChEBI" id="CHEBI:18420"/>
    </ligand>
</feature>
<dbReference type="Pfam" id="PF01850">
    <property type="entry name" value="PIN"/>
    <property type="match status" value="1"/>
</dbReference>
<evidence type="ECO:0000256" key="4">
    <source>
        <dbReference type="ARBA" id="ARBA00022723"/>
    </source>
</evidence>
<evidence type="ECO:0000256" key="5">
    <source>
        <dbReference type="ARBA" id="ARBA00022801"/>
    </source>
</evidence>
<keyword evidence="2 8" id="KW-1277">Toxin-antitoxin system</keyword>
<feature type="domain" description="PIN" evidence="9">
    <location>
        <begin position="2"/>
        <end position="129"/>
    </location>
</feature>
<dbReference type="CDD" id="cd18731">
    <property type="entry name" value="PIN_NgFitB-like"/>
    <property type="match status" value="1"/>
</dbReference>
<protein>
    <recommendedName>
        <fullName evidence="8">Ribonuclease VapC</fullName>
        <shortName evidence="8">RNase VapC</shortName>
        <ecNumber evidence="8">3.1.-.-</ecNumber>
    </recommendedName>
    <alternativeName>
        <fullName evidence="8">Toxin VapC</fullName>
    </alternativeName>
</protein>
<dbReference type="RefSeq" id="WP_163740392.1">
    <property type="nucleotide sequence ID" value="NZ_JAAGOA010000013.1"/>
</dbReference>
<dbReference type="Proteomes" id="UP000475214">
    <property type="component" value="Unassembled WGS sequence"/>
</dbReference>
<evidence type="ECO:0000256" key="6">
    <source>
        <dbReference type="ARBA" id="ARBA00022842"/>
    </source>
</evidence>
<dbReference type="PANTHER" id="PTHR33653">
    <property type="entry name" value="RIBONUCLEASE VAPC2"/>
    <property type="match status" value="1"/>
</dbReference>
<dbReference type="GO" id="GO:0016787">
    <property type="term" value="F:hydrolase activity"/>
    <property type="evidence" value="ECO:0007669"/>
    <property type="project" value="UniProtKB-KW"/>
</dbReference>
<dbReference type="GO" id="GO:0000287">
    <property type="term" value="F:magnesium ion binding"/>
    <property type="evidence" value="ECO:0007669"/>
    <property type="project" value="UniProtKB-UniRule"/>
</dbReference>
<evidence type="ECO:0000256" key="2">
    <source>
        <dbReference type="ARBA" id="ARBA00022649"/>
    </source>
</evidence>
<reference evidence="10 11" key="1">
    <citation type="submission" date="2020-02" db="EMBL/GenBank/DDBJ databases">
        <authorList>
            <person name="Li X.-J."/>
            <person name="Han X.-M."/>
        </authorList>
    </citation>
    <scope>NUCLEOTIDE SEQUENCE [LARGE SCALE GENOMIC DNA]</scope>
    <source>
        <strain evidence="10 11">CCTCC AB 2017055</strain>
    </source>
</reference>
<dbReference type="GO" id="GO:0090729">
    <property type="term" value="F:toxin activity"/>
    <property type="evidence" value="ECO:0007669"/>
    <property type="project" value="UniProtKB-KW"/>
</dbReference>
<keyword evidence="5 8" id="KW-0378">Hydrolase</keyword>
<evidence type="ECO:0000256" key="1">
    <source>
        <dbReference type="ARBA" id="ARBA00001946"/>
    </source>
</evidence>
<evidence type="ECO:0000313" key="10">
    <source>
        <dbReference type="EMBL" id="NEE02108.1"/>
    </source>
</evidence>
<dbReference type="EMBL" id="JAAGOA010000013">
    <property type="protein sequence ID" value="NEE02108.1"/>
    <property type="molecule type" value="Genomic_DNA"/>
</dbReference>
<evidence type="ECO:0000313" key="11">
    <source>
        <dbReference type="Proteomes" id="UP000475214"/>
    </source>
</evidence>
<evidence type="ECO:0000256" key="3">
    <source>
        <dbReference type="ARBA" id="ARBA00022722"/>
    </source>
</evidence>
<keyword evidence="4 8" id="KW-0479">Metal-binding</keyword>
<accession>A0A6L9SC38</accession>
<sequence>MIVLDTNVVSELCRPAPEPAVAAWASQHPRDDVFITATTVAELLFGIRCLPDGRRKEELTTRMASVVGQDFDGRVLPFDVVAAGNYALIASSRRHRGRPISVADAQIAAACRRVSATLATRNVKDFRDTGIDVVNPWEHDVAGP</sequence>
<dbReference type="EC" id="3.1.-.-" evidence="8"/>
<dbReference type="SUPFAM" id="SSF88723">
    <property type="entry name" value="PIN domain-like"/>
    <property type="match status" value="1"/>
</dbReference>
<comment type="similarity">
    <text evidence="7 8">Belongs to the PINc/VapC protein family.</text>
</comment>
<dbReference type="GO" id="GO:0004540">
    <property type="term" value="F:RNA nuclease activity"/>
    <property type="evidence" value="ECO:0007669"/>
    <property type="project" value="InterPro"/>
</dbReference>
<dbReference type="HAMAP" id="MF_00265">
    <property type="entry name" value="VapC_Nob1"/>
    <property type="match status" value="1"/>
</dbReference>
<gene>
    <name evidence="8" type="primary">vapC</name>
    <name evidence="10" type="ORF">G1H10_18195</name>
</gene>
<evidence type="ECO:0000256" key="8">
    <source>
        <dbReference type="HAMAP-Rule" id="MF_00265"/>
    </source>
</evidence>